<evidence type="ECO:0000256" key="1">
    <source>
        <dbReference type="SAM" id="MobiDB-lite"/>
    </source>
</evidence>
<dbReference type="RefSeq" id="WP_252421945.1">
    <property type="nucleotide sequence ID" value="NZ_JAMWMR010000002.1"/>
</dbReference>
<name>A0ABT0Z7M0_9ACTN</name>
<sequence length="58" mass="6367">MAKNKNRKQSASQSRSSQSERSQEQAERSAPEGHQPSITQPGGSSDVSRKQGKRFGHN</sequence>
<keyword evidence="3" id="KW-1185">Reference proteome</keyword>
<feature type="region of interest" description="Disordered" evidence="1">
    <location>
        <begin position="1"/>
        <end position="58"/>
    </location>
</feature>
<dbReference type="EMBL" id="JAMWMR010000002">
    <property type="protein sequence ID" value="MCN9239764.1"/>
    <property type="molecule type" value="Genomic_DNA"/>
</dbReference>
<dbReference type="Proteomes" id="UP001523219">
    <property type="component" value="Unassembled WGS sequence"/>
</dbReference>
<evidence type="ECO:0000313" key="2">
    <source>
        <dbReference type="EMBL" id="MCN9239764.1"/>
    </source>
</evidence>
<protein>
    <recommendedName>
        <fullName evidence="4">Small hydrophilic protein</fullName>
    </recommendedName>
</protein>
<feature type="compositionally biased region" description="Polar residues" evidence="1">
    <location>
        <begin position="36"/>
        <end position="46"/>
    </location>
</feature>
<evidence type="ECO:0000313" key="3">
    <source>
        <dbReference type="Proteomes" id="UP001523219"/>
    </source>
</evidence>
<organism evidence="2 3">
    <name type="scientific">Streptomyces macrolidinus</name>
    <dbReference type="NCBI Taxonomy" id="2952607"/>
    <lineage>
        <taxon>Bacteria</taxon>
        <taxon>Bacillati</taxon>
        <taxon>Actinomycetota</taxon>
        <taxon>Actinomycetes</taxon>
        <taxon>Kitasatosporales</taxon>
        <taxon>Streptomycetaceae</taxon>
        <taxon>Streptomyces</taxon>
    </lineage>
</organism>
<feature type="compositionally biased region" description="Low complexity" evidence="1">
    <location>
        <begin position="9"/>
        <end position="20"/>
    </location>
</feature>
<feature type="compositionally biased region" description="Basic and acidic residues" evidence="1">
    <location>
        <begin position="21"/>
        <end position="31"/>
    </location>
</feature>
<reference evidence="2 3" key="1">
    <citation type="submission" date="2022-05" db="EMBL/GenBank/DDBJ databases">
        <title>Streptomyces sp. nov. RY43-2 isolated from soil of a peat swamp forest.</title>
        <authorList>
            <person name="Kanchanasin P."/>
            <person name="Tanasupawat S."/>
            <person name="Phongsopitanun W."/>
        </authorList>
    </citation>
    <scope>NUCLEOTIDE SEQUENCE [LARGE SCALE GENOMIC DNA]</scope>
    <source>
        <strain evidence="2 3">RY43-2</strain>
    </source>
</reference>
<comment type="caution">
    <text evidence="2">The sequence shown here is derived from an EMBL/GenBank/DDBJ whole genome shotgun (WGS) entry which is preliminary data.</text>
</comment>
<gene>
    <name evidence="2" type="ORF">NGF19_03020</name>
</gene>
<accession>A0ABT0Z7M0</accession>
<evidence type="ECO:0008006" key="4">
    <source>
        <dbReference type="Google" id="ProtNLM"/>
    </source>
</evidence>
<proteinExistence type="predicted"/>